<keyword evidence="6" id="KW-0926">Vacuole</keyword>
<keyword evidence="5 6" id="KW-0472">Membrane</keyword>
<comment type="subcellular location">
    <subcellularLocation>
        <location evidence="1">Endomembrane system</location>
        <topology evidence="1">Multi-pass membrane protein</topology>
    </subcellularLocation>
    <subcellularLocation>
        <location evidence="6">Vacuole membrane</location>
        <topology evidence="6">Multi-pass membrane protein</topology>
    </subcellularLocation>
</comment>
<comment type="function">
    <text evidence="6">Vacuolar effluxer which mediate the efflux of amino acids resulting from autophagic degradation. The release of autophagic amino acids allows the maintenance of protein synthesis and viability during nitrogen starvation.</text>
</comment>
<dbReference type="PANTHER" id="PTHR23519:SF1">
    <property type="entry name" value="AUTOPHAGY-RELATED PROTEIN 22"/>
    <property type="match status" value="1"/>
</dbReference>
<evidence type="ECO:0000313" key="8">
    <source>
        <dbReference type="EMBL" id="RSH77829.1"/>
    </source>
</evidence>
<feature type="transmembrane region" description="Helical" evidence="6">
    <location>
        <begin position="12"/>
        <end position="34"/>
    </location>
</feature>
<keyword evidence="3 6" id="KW-0812">Transmembrane</keyword>
<dbReference type="STRING" id="105984.A0A427XFZ8"/>
<name>A0A427XFZ8_9TREE</name>
<comment type="similarity">
    <text evidence="6">Belongs to the ATG22 family.</text>
</comment>
<feature type="transmembrane region" description="Helical" evidence="6">
    <location>
        <begin position="117"/>
        <end position="135"/>
    </location>
</feature>
<dbReference type="AlphaFoldDB" id="A0A427XFZ8"/>
<dbReference type="OrthoDB" id="192733at2759"/>
<keyword evidence="4 6" id="KW-1133">Transmembrane helix</keyword>
<evidence type="ECO:0000313" key="9">
    <source>
        <dbReference type="Proteomes" id="UP000279236"/>
    </source>
</evidence>
<sequence>MKWPEPHVRAWYWYAFAAEVFAACALAIFLPITLERMAREIGFAGPDYTQPCSLTAPAPAGADGVVVDVDCRARILGRWVSTDSFSMYVKSTAVALQALGIISIGTLADSGYWRKRLLGTFAATGSLAAALFLALPGTPHGWLPVVAALITLVGNVCYAASIVCANAFLPGLAREDPQVVAARDEAEAAERAHDEGAAGEVRESVDEEARALLPDASGDAASERATTRYAALLSTTMSRLSSTGTAIGFFSGWAMLLLLLIPVTLGGGKTRSLELALGLCGLWWGVFSIPAIIGLPGGRKEDAPHHWLRRAWARVGGMVRPSEMRELPNLFTYLLAWVFLSDGELKEDK</sequence>
<feature type="transmembrane region" description="Helical" evidence="6">
    <location>
        <begin position="141"/>
        <end position="169"/>
    </location>
</feature>
<dbReference type="InterPro" id="IPR024671">
    <property type="entry name" value="Atg22-like"/>
</dbReference>
<dbReference type="EMBL" id="RSCE01000014">
    <property type="protein sequence ID" value="RSH77829.1"/>
    <property type="molecule type" value="Genomic_DNA"/>
</dbReference>
<evidence type="ECO:0000256" key="1">
    <source>
        <dbReference type="ARBA" id="ARBA00004127"/>
    </source>
</evidence>
<feature type="region of interest" description="Disordered" evidence="7">
    <location>
        <begin position="183"/>
        <end position="205"/>
    </location>
</feature>
<dbReference type="GO" id="GO:0006914">
    <property type="term" value="P:autophagy"/>
    <property type="evidence" value="ECO:0007669"/>
    <property type="project" value="UniProtKB-KW"/>
</dbReference>
<dbReference type="RefSeq" id="XP_028472976.1">
    <property type="nucleotide sequence ID" value="XM_028618609.1"/>
</dbReference>
<dbReference type="Proteomes" id="UP000279236">
    <property type="component" value="Unassembled WGS sequence"/>
</dbReference>
<dbReference type="Pfam" id="PF11700">
    <property type="entry name" value="ATG22"/>
    <property type="match status" value="1"/>
</dbReference>
<dbReference type="InterPro" id="IPR050495">
    <property type="entry name" value="ATG22/LtaA_families"/>
</dbReference>
<evidence type="ECO:0000256" key="2">
    <source>
        <dbReference type="ARBA" id="ARBA00022448"/>
    </source>
</evidence>
<dbReference type="GO" id="GO:0032974">
    <property type="term" value="P:amino acid transmembrane export from vacuole"/>
    <property type="evidence" value="ECO:0007669"/>
    <property type="project" value="TreeGrafter"/>
</dbReference>
<evidence type="ECO:0000256" key="5">
    <source>
        <dbReference type="ARBA" id="ARBA00023136"/>
    </source>
</evidence>
<dbReference type="PANTHER" id="PTHR23519">
    <property type="entry name" value="AUTOPHAGY-RELATED PROTEIN 22"/>
    <property type="match status" value="1"/>
</dbReference>
<protein>
    <recommendedName>
        <fullName evidence="6">Autophagy-related protein</fullName>
    </recommendedName>
</protein>
<reference evidence="8 9" key="1">
    <citation type="submission" date="2018-11" db="EMBL/GenBank/DDBJ databases">
        <title>Genome sequence of Apiotrichum porosum DSM 27194.</title>
        <authorList>
            <person name="Aliyu H."/>
            <person name="Gorte O."/>
            <person name="Ochsenreither K."/>
        </authorList>
    </citation>
    <scope>NUCLEOTIDE SEQUENCE [LARGE SCALE GENOMIC DNA]</scope>
    <source>
        <strain evidence="8 9">DSM 27194</strain>
    </source>
</reference>
<feature type="transmembrane region" description="Helical" evidence="6">
    <location>
        <begin position="275"/>
        <end position="295"/>
    </location>
</feature>
<dbReference type="GO" id="GO:0012505">
    <property type="term" value="C:endomembrane system"/>
    <property type="evidence" value="ECO:0007669"/>
    <property type="project" value="UniProtKB-SubCell"/>
</dbReference>
<evidence type="ECO:0000256" key="4">
    <source>
        <dbReference type="ARBA" id="ARBA00022989"/>
    </source>
</evidence>
<accession>A0A427XFZ8</accession>
<dbReference type="GeneID" id="39587432"/>
<evidence type="ECO:0000256" key="6">
    <source>
        <dbReference type="RuleBase" id="RU363073"/>
    </source>
</evidence>
<evidence type="ECO:0000256" key="7">
    <source>
        <dbReference type="SAM" id="MobiDB-lite"/>
    </source>
</evidence>
<evidence type="ECO:0000256" key="3">
    <source>
        <dbReference type="ARBA" id="ARBA00022692"/>
    </source>
</evidence>
<comment type="caution">
    <text evidence="6">Lacks conserved residue(s) required for the propagation of feature annotation.</text>
</comment>
<gene>
    <name evidence="8" type="primary">ATG22_1</name>
    <name evidence="8" type="ORF">EHS24_002889</name>
</gene>
<keyword evidence="6" id="KW-0072">Autophagy</keyword>
<feature type="transmembrane region" description="Helical" evidence="6">
    <location>
        <begin position="244"/>
        <end position="263"/>
    </location>
</feature>
<organism evidence="8 9">
    <name type="scientific">Apiotrichum porosum</name>
    <dbReference type="NCBI Taxonomy" id="105984"/>
    <lineage>
        <taxon>Eukaryota</taxon>
        <taxon>Fungi</taxon>
        <taxon>Dikarya</taxon>
        <taxon>Basidiomycota</taxon>
        <taxon>Agaricomycotina</taxon>
        <taxon>Tremellomycetes</taxon>
        <taxon>Trichosporonales</taxon>
        <taxon>Trichosporonaceae</taxon>
        <taxon>Apiotrichum</taxon>
    </lineage>
</organism>
<keyword evidence="2 6" id="KW-0813">Transport</keyword>
<keyword evidence="6" id="KW-0029">Amino-acid transport</keyword>
<keyword evidence="9" id="KW-1185">Reference proteome</keyword>
<comment type="caution">
    <text evidence="8">The sequence shown here is derived from an EMBL/GenBank/DDBJ whole genome shotgun (WGS) entry which is preliminary data.</text>
</comment>
<proteinExistence type="inferred from homology"/>
<dbReference type="GO" id="GO:0005774">
    <property type="term" value="C:vacuolar membrane"/>
    <property type="evidence" value="ECO:0007669"/>
    <property type="project" value="UniProtKB-SubCell"/>
</dbReference>